<dbReference type="InterPro" id="IPR022646">
    <property type="entry name" value="SecD/SecF_CS"/>
</dbReference>
<comment type="subunit">
    <text evidence="9">Forms a complex with SecF. Part of the essential Sec protein translocation apparatus which comprises SecA, SecYEG and auxiliary proteins SecDF-YajC and YidC.</text>
</comment>
<dbReference type="Pfam" id="PF22599">
    <property type="entry name" value="SecDF_P1_head"/>
    <property type="match status" value="1"/>
</dbReference>
<evidence type="ECO:0000256" key="3">
    <source>
        <dbReference type="ARBA" id="ARBA00022475"/>
    </source>
</evidence>
<evidence type="ECO:0000256" key="6">
    <source>
        <dbReference type="ARBA" id="ARBA00022989"/>
    </source>
</evidence>
<feature type="domain" description="Protein translocase subunit SecDF P1" evidence="12">
    <location>
        <begin position="232"/>
        <end position="290"/>
    </location>
</feature>
<dbReference type="Pfam" id="PF13721">
    <property type="entry name" value="SecD-TM1"/>
    <property type="match status" value="1"/>
</dbReference>
<evidence type="ECO:0000256" key="4">
    <source>
        <dbReference type="ARBA" id="ARBA00022692"/>
    </source>
</evidence>
<keyword evidence="2 9" id="KW-0813">Transport</keyword>
<dbReference type="InterPro" id="IPR048634">
    <property type="entry name" value="SecD_SecF_C"/>
</dbReference>
<dbReference type="InterPro" id="IPR055344">
    <property type="entry name" value="SecD_SecF_C_bact"/>
</dbReference>
<keyword evidence="7 9" id="KW-0811">Translocation</keyword>
<dbReference type="Pfam" id="PF21760">
    <property type="entry name" value="SecD_1st"/>
    <property type="match status" value="1"/>
</dbReference>
<comment type="caution">
    <text evidence="14">The sequence shown here is derived from an EMBL/GenBank/DDBJ whole genome shotgun (WGS) entry which is preliminary data.</text>
</comment>
<dbReference type="EMBL" id="JBGCUO010000001">
    <property type="protein sequence ID" value="MEY1662807.1"/>
    <property type="molecule type" value="Genomic_DNA"/>
</dbReference>
<dbReference type="InterPro" id="IPR027398">
    <property type="entry name" value="SecD-TM"/>
</dbReference>
<dbReference type="PANTHER" id="PTHR30081">
    <property type="entry name" value="PROTEIN-EXPORT MEMBRANE PROTEIN SEC"/>
    <property type="match status" value="1"/>
</dbReference>
<evidence type="ECO:0000259" key="10">
    <source>
        <dbReference type="Pfam" id="PF02355"/>
    </source>
</evidence>
<feature type="transmembrane region" description="Helical" evidence="9">
    <location>
        <begin position="517"/>
        <end position="538"/>
    </location>
</feature>
<keyword evidence="5 9" id="KW-0653">Protein transport</keyword>
<feature type="domain" description="SecDF P1 head subdomain" evidence="13">
    <location>
        <begin position="308"/>
        <end position="445"/>
    </location>
</feature>
<comment type="subcellular location">
    <subcellularLocation>
        <location evidence="1 9">Cell membrane</location>
        <topology evidence="1 9">Multi-pass membrane protein</topology>
    </subcellularLocation>
</comment>
<evidence type="ECO:0000256" key="1">
    <source>
        <dbReference type="ARBA" id="ARBA00004651"/>
    </source>
</evidence>
<comment type="caution">
    <text evidence="9">Lacks conserved residue(s) required for the propagation of feature annotation.</text>
</comment>
<keyword evidence="6 9" id="KW-1133">Transmembrane helix</keyword>
<evidence type="ECO:0000256" key="7">
    <source>
        <dbReference type="ARBA" id="ARBA00023010"/>
    </source>
</evidence>
<feature type="transmembrane region" description="Helical" evidence="9">
    <location>
        <begin position="491"/>
        <end position="511"/>
    </location>
</feature>
<protein>
    <recommendedName>
        <fullName evidence="9">Protein translocase subunit SecD</fullName>
    </recommendedName>
</protein>
<feature type="domain" description="Protein export membrane protein SecD/SecF C-terminal" evidence="10">
    <location>
        <begin position="449"/>
        <end position="610"/>
    </location>
</feature>
<sequence length="631" mass="67771">MNRYPRGKFILLLVVLLVSGLYALPNLYPDAPAIQITRSEAGADVSTDALDRVRTALDEAGIGHEQGEKVGDSFLLPLSGGESQQAGADAQLRARDIAAGILGRDYVVAQNWARTTPGWLRAIGASPVGLGLDLRGGVHFTLQVDMDTAIEQRLESWASELRVILRDAGIRYREVRHQGETLLARFDSADDVDAAQRALRNKFMEFTSRRDGTTLRFTMTPEALKQIQDYAIDQNRTALNNRVNELGVASPVVQRQGADRIVVQLPGVQDASQARRILGRTATLEFRLVADDADPSRVAAGIAPPGTEIFPFKGEPNNPVVLRRQNIVTGDQVTHAQMGFDQTNGEPEVNITLDAAGARAMQRVTSKNVNRPMGVLFIETRTEARTVVNADGEEEVRNVSTKDAYVINVATIRDTLGSRFRITGMDSPAAAAELALLLRAGGLAAPMYIAEERTIGPSLGAQNIQSGINSMVVGIGLVLLFMLVRYKMFGLFASVALLGNLVITVGVMSAIPGLTMTLPGIAGIVLGMGMAVDANVLIYERIRFELRDGASPLAAIEAGYNRAFQTILDANLTTLIVAVILFAAGSGTVQGFAVTLFIGILTSMFTAILGTRGMAELVYASGKKTPTRLSI</sequence>
<keyword evidence="15" id="KW-1185">Reference proteome</keyword>
<evidence type="ECO:0000256" key="8">
    <source>
        <dbReference type="ARBA" id="ARBA00023136"/>
    </source>
</evidence>
<evidence type="ECO:0000259" key="13">
    <source>
        <dbReference type="Pfam" id="PF22599"/>
    </source>
</evidence>
<dbReference type="Pfam" id="PF02355">
    <property type="entry name" value="SecD_SecF_C"/>
    <property type="match status" value="1"/>
</dbReference>
<evidence type="ECO:0000313" key="14">
    <source>
        <dbReference type="EMBL" id="MEY1662807.1"/>
    </source>
</evidence>
<keyword evidence="8 9" id="KW-0472">Membrane</keyword>
<dbReference type="Gene3D" id="3.30.1360.200">
    <property type="match status" value="1"/>
</dbReference>
<evidence type="ECO:0000313" key="15">
    <source>
        <dbReference type="Proteomes" id="UP001562065"/>
    </source>
</evidence>
<dbReference type="InterPro" id="IPR048631">
    <property type="entry name" value="SecD_1st"/>
</dbReference>
<organism evidence="14 15">
    <name type="scientific">Isoalcanivorax beigongshangi</name>
    <dbReference type="NCBI Taxonomy" id="3238810"/>
    <lineage>
        <taxon>Bacteria</taxon>
        <taxon>Pseudomonadati</taxon>
        <taxon>Pseudomonadota</taxon>
        <taxon>Gammaproteobacteria</taxon>
        <taxon>Oceanospirillales</taxon>
        <taxon>Alcanivoracaceae</taxon>
        <taxon>Isoalcanivorax</taxon>
    </lineage>
</organism>
<proteinExistence type="inferred from homology"/>
<gene>
    <name evidence="9 14" type="primary">secD</name>
    <name evidence="14" type="ORF">AB5I84_11655</name>
</gene>
<dbReference type="Proteomes" id="UP001562065">
    <property type="component" value="Unassembled WGS sequence"/>
</dbReference>
<dbReference type="NCBIfam" id="TIGR00916">
    <property type="entry name" value="2A0604s01"/>
    <property type="match status" value="1"/>
</dbReference>
<comment type="function">
    <text evidence="9">Part of the Sec protein translocase complex. Interacts with the SecYEG preprotein conducting channel. SecDF uses the proton motive force (PMF) to complete protein translocation after the ATP-dependent function of SecA.</text>
</comment>
<dbReference type="NCBIfam" id="TIGR01129">
    <property type="entry name" value="secD"/>
    <property type="match status" value="1"/>
</dbReference>
<feature type="transmembrane region" description="Helical" evidence="9">
    <location>
        <begin position="467"/>
        <end position="484"/>
    </location>
</feature>
<dbReference type="Gene3D" id="3.30.70.3400">
    <property type="match status" value="2"/>
</dbReference>
<evidence type="ECO:0000259" key="12">
    <source>
        <dbReference type="Pfam" id="PF21760"/>
    </source>
</evidence>
<dbReference type="Pfam" id="PF07549">
    <property type="entry name" value="Sec_GG"/>
    <property type="match status" value="1"/>
</dbReference>
<dbReference type="SUPFAM" id="SSF82866">
    <property type="entry name" value="Multidrug efflux transporter AcrB transmembrane domain"/>
    <property type="match status" value="1"/>
</dbReference>
<reference evidence="14 15" key="1">
    <citation type="submission" date="2024-07" db="EMBL/GenBank/DDBJ databases">
        <authorList>
            <person name="Ren Q."/>
        </authorList>
    </citation>
    <scope>NUCLEOTIDE SEQUENCE [LARGE SCALE GENOMIC DNA]</scope>
    <source>
        <strain evidence="14 15">REN37</strain>
    </source>
</reference>
<evidence type="ECO:0000256" key="9">
    <source>
        <dbReference type="HAMAP-Rule" id="MF_01463"/>
    </source>
</evidence>
<keyword evidence="4 9" id="KW-0812">Transmembrane</keyword>
<evidence type="ECO:0000256" key="2">
    <source>
        <dbReference type="ARBA" id="ARBA00022448"/>
    </source>
</evidence>
<accession>A0ABV4AJ08</accession>
<dbReference type="InterPro" id="IPR022813">
    <property type="entry name" value="SecD/SecF_arch_bac"/>
</dbReference>
<dbReference type="InterPro" id="IPR054384">
    <property type="entry name" value="SecDF_P1_head"/>
</dbReference>
<dbReference type="PANTHER" id="PTHR30081:SF1">
    <property type="entry name" value="PROTEIN TRANSLOCASE SUBUNIT SECD"/>
    <property type="match status" value="1"/>
</dbReference>
<dbReference type="InterPro" id="IPR005791">
    <property type="entry name" value="SecD"/>
</dbReference>
<feature type="domain" description="SecD export protein N-terminal TM" evidence="11">
    <location>
        <begin position="1"/>
        <end position="110"/>
    </location>
</feature>
<feature type="transmembrane region" description="Helical" evidence="9">
    <location>
        <begin position="591"/>
        <end position="609"/>
    </location>
</feature>
<dbReference type="Gene3D" id="1.20.1640.10">
    <property type="entry name" value="Multidrug efflux transporter AcrB transmembrane domain"/>
    <property type="match status" value="1"/>
</dbReference>
<evidence type="ECO:0000259" key="11">
    <source>
        <dbReference type="Pfam" id="PF13721"/>
    </source>
</evidence>
<name>A0ABV4AJ08_9GAMM</name>
<comment type="similarity">
    <text evidence="9">Belongs to the SecD/SecF family. SecD subfamily.</text>
</comment>
<dbReference type="RefSeq" id="WP_369456034.1">
    <property type="nucleotide sequence ID" value="NZ_JBGCUO010000001.1"/>
</dbReference>
<feature type="transmembrane region" description="Helical" evidence="9">
    <location>
        <begin position="567"/>
        <end position="585"/>
    </location>
</feature>
<dbReference type="HAMAP" id="MF_01463_B">
    <property type="entry name" value="SecD_B"/>
    <property type="match status" value="1"/>
</dbReference>
<evidence type="ECO:0000256" key="5">
    <source>
        <dbReference type="ARBA" id="ARBA00022927"/>
    </source>
</evidence>
<keyword evidence="3 9" id="KW-1003">Cell membrane</keyword>